<evidence type="ECO:0000313" key="2">
    <source>
        <dbReference type="Proteomes" id="UP000053660"/>
    </source>
</evidence>
<dbReference type="EMBL" id="KN587075">
    <property type="protein sequence ID" value="KHJ81661.1"/>
    <property type="molecule type" value="Genomic_DNA"/>
</dbReference>
<accession>A0A0B1SCS1</accession>
<dbReference type="AlphaFoldDB" id="A0A0B1SCS1"/>
<name>A0A0B1SCS1_OESDE</name>
<organism evidence="1 2">
    <name type="scientific">Oesophagostomum dentatum</name>
    <name type="common">Nodular worm</name>
    <dbReference type="NCBI Taxonomy" id="61180"/>
    <lineage>
        <taxon>Eukaryota</taxon>
        <taxon>Metazoa</taxon>
        <taxon>Ecdysozoa</taxon>
        <taxon>Nematoda</taxon>
        <taxon>Chromadorea</taxon>
        <taxon>Rhabditida</taxon>
        <taxon>Rhabditina</taxon>
        <taxon>Rhabditomorpha</taxon>
        <taxon>Strongyloidea</taxon>
        <taxon>Strongylidae</taxon>
        <taxon>Oesophagostomum</taxon>
    </lineage>
</organism>
<reference evidence="1 2" key="1">
    <citation type="submission" date="2014-03" db="EMBL/GenBank/DDBJ databases">
        <title>Draft genome of the hookworm Oesophagostomum dentatum.</title>
        <authorList>
            <person name="Mitreva M."/>
        </authorList>
    </citation>
    <scope>NUCLEOTIDE SEQUENCE [LARGE SCALE GENOMIC DNA]</scope>
    <source>
        <strain evidence="1 2">OD-Hann</strain>
    </source>
</reference>
<gene>
    <name evidence="1" type="ORF">OESDEN_18651</name>
</gene>
<protein>
    <submittedName>
        <fullName evidence="1">Uncharacterized protein</fullName>
    </submittedName>
</protein>
<dbReference type="Proteomes" id="UP000053660">
    <property type="component" value="Unassembled WGS sequence"/>
</dbReference>
<keyword evidence="2" id="KW-1185">Reference proteome</keyword>
<sequence>MICVNANVVAAIDVLPVRARRAALQNGIDFACVDPKFKCEGVSCTLCTMLTSTL</sequence>
<proteinExistence type="predicted"/>
<evidence type="ECO:0000313" key="1">
    <source>
        <dbReference type="EMBL" id="KHJ81661.1"/>
    </source>
</evidence>